<evidence type="ECO:0000313" key="2">
    <source>
        <dbReference type="EMBL" id="SDT48853.1"/>
    </source>
</evidence>
<keyword evidence="1" id="KW-1133">Transmembrane helix</keyword>
<keyword evidence="1" id="KW-0472">Membrane</keyword>
<dbReference type="AlphaFoldDB" id="A0A1H2ASH0"/>
<evidence type="ECO:0000313" key="3">
    <source>
        <dbReference type="Proteomes" id="UP000243904"/>
    </source>
</evidence>
<feature type="transmembrane region" description="Helical" evidence="1">
    <location>
        <begin position="6"/>
        <end position="26"/>
    </location>
</feature>
<reference evidence="3" key="1">
    <citation type="submission" date="2016-10" db="EMBL/GenBank/DDBJ databases">
        <authorList>
            <person name="Varghese N."/>
            <person name="Submissions S."/>
        </authorList>
    </citation>
    <scope>NUCLEOTIDE SEQUENCE [LARGE SCALE GENOMIC DNA]</scope>
    <source>
        <strain evidence="3">GAS369</strain>
    </source>
</reference>
<keyword evidence="1" id="KW-0812">Transmembrane</keyword>
<proteinExistence type="predicted"/>
<dbReference type="Proteomes" id="UP000243904">
    <property type="component" value="Chromosome I"/>
</dbReference>
<dbReference type="EMBL" id="LT629750">
    <property type="protein sequence ID" value="SDT48853.1"/>
    <property type="molecule type" value="Genomic_DNA"/>
</dbReference>
<feature type="transmembrane region" description="Helical" evidence="1">
    <location>
        <begin position="38"/>
        <end position="62"/>
    </location>
</feature>
<accession>A0A1H2ASH0</accession>
<keyword evidence="3" id="KW-1185">Reference proteome</keyword>
<protein>
    <submittedName>
        <fullName evidence="2">Uncharacterized protein</fullName>
    </submittedName>
</protein>
<evidence type="ECO:0000256" key="1">
    <source>
        <dbReference type="SAM" id="Phobius"/>
    </source>
</evidence>
<gene>
    <name evidence="2" type="ORF">SAMN05444158_6426</name>
</gene>
<name>A0A1H2ASH0_9BRAD</name>
<sequence length="251" mass="28260">MKWLFLPTNLFWIVGHIVMLAAGIFFTAIADQSAHKDVLLGIGGSLIAAGIAGEILFLYVAASQQTKDKLDLISVAGLQRIFRTRSVSIRDEYHSRLLNAKEVDILGFGLSSFREDYGTKFAELSLKTSFRILLLDPEFPSSASSVATIRDREEGNNDGDIKRDVDAFESAVRRATSLVKANFLVRRLTALPSINIFRVDDEIFWGPYLISDQSRNMPTLLVRRGGFLYDQIKDHFEHLWTNNQFSKPISD</sequence>
<organism evidence="2 3">
    <name type="scientific">Bradyrhizobium canariense</name>
    <dbReference type="NCBI Taxonomy" id="255045"/>
    <lineage>
        <taxon>Bacteria</taxon>
        <taxon>Pseudomonadati</taxon>
        <taxon>Pseudomonadota</taxon>
        <taxon>Alphaproteobacteria</taxon>
        <taxon>Hyphomicrobiales</taxon>
        <taxon>Nitrobacteraceae</taxon>
        <taxon>Bradyrhizobium</taxon>
    </lineage>
</organism>